<protein>
    <recommendedName>
        <fullName evidence="3">CCHC-type domain-containing protein</fullName>
    </recommendedName>
</protein>
<keyword evidence="2" id="KW-1185">Reference proteome</keyword>
<organism evidence="1 2">
    <name type="scientific">Phytophthora aleatoria</name>
    <dbReference type="NCBI Taxonomy" id="2496075"/>
    <lineage>
        <taxon>Eukaryota</taxon>
        <taxon>Sar</taxon>
        <taxon>Stramenopiles</taxon>
        <taxon>Oomycota</taxon>
        <taxon>Peronosporomycetes</taxon>
        <taxon>Peronosporales</taxon>
        <taxon>Peronosporaceae</taxon>
        <taxon>Phytophthora</taxon>
    </lineage>
</organism>
<sequence>MRDHFTSEIRAQEKTKRGKYTCGRCGEAQGHNAAKCPNRSKGNIDTDVQPVNYIVGGCPLILLQQQKSFVSREVEKPIFVCEYSL</sequence>
<dbReference type="Proteomes" id="UP000709295">
    <property type="component" value="Unassembled WGS sequence"/>
</dbReference>
<evidence type="ECO:0008006" key="3">
    <source>
        <dbReference type="Google" id="ProtNLM"/>
    </source>
</evidence>
<gene>
    <name evidence="1" type="ORF">JG688_00013267</name>
</gene>
<comment type="caution">
    <text evidence="1">The sequence shown here is derived from an EMBL/GenBank/DDBJ whole genome shotgun (WGS) entry which is preliminary data.</text>
</comment>
<evidence type="ECO:0000313" key="1">
    <source>
        <dbReference type="EMBL" id="KAG6952464.1"/>
    </source>
</evidence>
<accession>A0A8J5M452</accession>
<name>A0A8J5M452_9STRA</name>
<dbReference type="EMBL" id="JAENGY010001109">
    <property type="protein sequence ID" value="KAG6952464.1"/>
    <property type="molecule type" value="Genomic_DNA"/>
</dbReference>
<dbReference type="AlphaFoldDB" id="A0A8J5M452"/>
<evidence type="ECO:0000313" key="2">
    <source>
        <dbReference type="Proteomes" id="UP000709295"/>
    </source>
</evidence>
<proteinExistence type="predicted"/>
<reference evidence="1" key="1">
    <citation type="submission" date="2021-01" db="EMBL/GenBank/DDBJ databases">
        <title>Phytophthora aleatoria, a newly-described species from Pinus radiata is distinct from Phytophthora cactorum isolates based on comparative genomics.</title>
        <authorList>
            <person name="Mcdougal R."/>
            <person name="Panda P."/>
            <person name="Williams N."/>
            <person name="Studholme D.J."/>
        </authorList>
    </citation>
    <scope>NUCLEOTIDE SEQUENCE</scope>
    <source>
        <strain evidence="1">NZFS 4037</strain>
    </source>
</reference>